<evidence type="ECO:0000313" key="3">
    <source>
        <dbReference type="EMBL" id="MFC5630068.1"/>
    </source>
</evidence>
<sequence>MNDTKELQIAQPSTYSRRSRESRETMSLEEDLNFQEQKQEESRRLRQFHLGASHHFKILLLSILVTALAVVLPYMASFMTEYHQFNLYTGMMMARNQLPYSDVFTTGGFLFYGIIGLSQVLGSQLYLLGVQFLALYVSGIYLSKIILFYTDNASASMAGGLAFYLANLTLGFGGFYPMQWASPFVLMGLWYLIRYFAEMTKDEGFILYGVNAALALFFEPRTLIFWVIAFVLLSGYNIVHKRLARGFYQNLAITFGLMVVFYTVGYFVFTFELIVPYLRQVLFYNFTHLSWGINSLWQTALLQIGLAFFSGLLLGAIVFFEYMRKVKTNRLSSVLIFLSLLVYIILAALSKSWAFYQLLPALPFGIILTIISLAGFAKQRASRRHSHRRQEAERSLWGTFIFSHLCGPLALIVIAAALPFYRNMQETKQESERIAIANYLKDNIADEESVVVVDHQIDIYLLSERRTATHYPVSSLYQASDDRIKDFEDDFLSSQSQLVIVNNGSVLSESVQDNLTKYYTQLSLDGVEHFTVYQLK</sequence>
<keyword evidence="2" id="KW-1133">Transmembrane helix</keyword>
<feature type="transmembrane region" description="Helical" evidence="2">
    <location>
        <begin position="355"/>
        <end position="376"/>
    </location>
</feature>
<feature type="transmembrane region" description="Helical" evidence="2">
    <location>
        <begin position="98"/>
        <end position="118"/>
    </location>
</feature>
<keyword evidence="4" id="KW-1185">Reference proteome</keyword>
<dbReference type="Proteomes" id="UP001596110">
    <property type="component" value="Unassembled WGS sequence"/>
</dbReference>
<feature type="transmembrane region" description="Helical" evidence="2">
    <location>
        <begin position="125"/>
        <end position="149"/>
    </location>
</feature>
<feature type="transmembrane region" description="Helical" evidence="2">
    <location>
        <begin position="331"/>
        <end position="349"/>
    </location>
</feature>
<proteinExistence type="predicted"/>
<evidence type="ECO:0008006" key="5">
    <source>
        <dbReference type="Google" id="ProtNLM"/>
    </source>
</evidence>
<name>A0ABW0UAR5_9STRE</name>
<feature type="transmembrane region" description="Helical" evidence="2">
    <location>
        <begin position="251"/>
        <end position="275"/>
    </location>
</feature>
<feature type="transmembrane region" description="Helical" evidence="2">
    <location>
        <begin position="396"/>
        <end position="421"/>
    </location>
</feature>
<protein>
    <recommendedName>
        <fullName evidence="5">DUF2079 domain-containing protein</fullName>
    </recommendedName>
</protein>
<evidence type="ECO:0000256" key="2">
    <source>
        <dbReference type="SAM" id="Phobius"/>
    </source>
</evidence>
<reference evidence="4" key="1">
    <citation type="journal article" date="2019" name="Int. J. Syst. Evol. Microbiol.">
        <title>The Global Catalogue of Microorganisms (GCM) 10K type strain sequencing project: providing services to taxonomists for standard genome sequencing and annotation.</title>
        <authorList>
            <consortium name="The Broad Institute Genomics Platform"/>
            <consortium name="The Broad Institute Genome Sequencing Center for Infectious Disease"/>
            <person name="Wu L."/>
            <person name="Ma J."/>
        </authorList>
    </citation>
    <scope>NUCLEOTIDE SEQUENCE [LARGE SCALE GENOMIC DNA]</scope>
    <source>
        <strain evidence="4">DT43</strain>
    </source>
</reference>
<gene>
    <name evidence="3" type="ORF">ACFPQ3_00230</name>
</gene>
<evidence type="ECO:0000256" key="1">
    <source>
        <dbReference type="SAM" id="MobiDB-lite"/>
    </source>
</evidence>
<comment type="caution">
    <text evidence="3">The sequence shown here is derived from an EMBL/GenBank/DDBJ whole genome shotgun (WGS) entry which is preliminary data.</text>
</comment>
<dbReference type="RefSeq" id="WP_156805837.1">
    <property type="nucleotide sequence ID" value="NZ_JBHSOJ010000001.1"/>
</dbReference>
<feature type="transmembrane region" description="Helical" evidence="2">
    <location>
        <begin position="180"/>
        <end position="197"/>
    </location>
</feature>
<accession>A0ABW0UAR5</accession>
<feature type="transmembrane region" description="Helical" evidence="2">
    <location>
        <begin position="223"/>
        <end position="239"/>
    </location>
</feature>
<keyword evidence="2" id="KW-0472">Membrane</keyword>
<dbReference type="EMBL" id="JBHSOJ010000001">
    <property type="protein sequence ID" value="MFC5630068.1"/>
    <property type="molecule type" value="Genomic_DNA"/>
</dbReference>
<keyword evidence="2" id="KW-0812">Transmembrane</keyword>
<evidence type="ECO:0000313" key="4">
    <source>
        <dbReference type="Proteomes" id="UP001596110"/>
    </source>
</evidence>
<feature type="transmembrane region" description="Helical" evidence="2">
    <location>
        <begin position="58"/>
        <end position="78"/>
    </location>
</feature>
<feature type="transmembrane region" description="Helical" evidence="2">
    <location>
        <begin position="155"/>
        <end position="173"/>
    </location>
</feature>
<feature type="region of interest" description="Disordered" evidence="1">
    <location>
        <begin position="1"/>
        <end position="33"/>
    </location>
</feature>
<feature type="transmembrane region" description="Helical" evidence="2">
    <location>
        <begin position="295"/>
        <end position="319"/>
    </location>
</feature>
<organism evidence="3 4">
    <name type="scientific">Streptococcus caledonicus</name>
    <dbReference type="NCBI Taxonomy" id="2614158"/>
    <lineage>
        <taxon>Bacteria</taxon>
        <taxon>Bacillati</taxon>
        <taxon>Bacillota</taxon>
        <taxon>Bacilli</taxon>
        <taxon>Lactobacillales</taxon>
        <taxon>Streptococcaceae</taxon>
        <taxon>Streptococcus</taxon>
    </lineage>
</organism>